<dbReference type="Proteomes" id="UP000671914">
    <property type="component" value="Chromosome"/>
</dbReference>
<keyword evidence="2" id="KW-1133">Transmembrane helix</keyword>
<evidence type="ECO:0000313" key="3">
    <source>
        <dbReference type="EMBL" id="QTX04785.1"/>
    </source>
</evidence>
<reference evidence="3" key="1">
    <citation type="submission" date="2021-03" db="EMBL/GenBank/DDBJ databases">
        <title>Agromyces archimandritus sp. nov., isolated from the cockroach Archimandrita tessellata.</title>
        <authorList>
            <person name="Guzman J."/>
            <person name="Ortuzar M."/>
            <person name="Poehlein A."/>
            <person name="Daniel R."/>
            <person name="Trujillo M."/>
            <person name="Vilcinskas A."/>
        </authorList>
    </citation>
    <scope>NUCLEOTIDE SEQUENCE</scope>
    <source>
        <strain evidence="3">G127AT</strain>
    </source>
</reference>
<evidence type="ECO:0000256" key="1">
    <source>
        <dbReference type="SAM" id="MobiDB-lite"/>
    </source>
</evidence>
<evidence type="ECO:0000256" key="2">
    <source>
        <dbReference type="SAM" id="Phobius"/>
    </source>
</evidence>
<dbReference type="KEGG" id="aarc:G127AT_00460"/>
<gene>
    <name evidence="3" type="ORF">G127AT_00460</name>
</gene>
<keyword evidence="4" id="KW-1185">Reference proteome</keyword>
<feature type="compositionally biased region" description="Low complexity" evidence="1">
    <location>
        <begin position="1"/>
        <end position="15"/>
    </location>
</feature>
<protein>
    <submittedName>
        <fullName evidence="3">Uncharacterized protein</fullName>
    </submittedName>
</protein>
<dbReference type="RefSeq" id="WP_210898748.1">
    <property type="nucleotide sequence ID" value="NZ_CP071696.1"/>
</dbReference>
<keyword evidence="2" id="KW-0472">Membrane</keyword>
<organism evidence="3 4">
    <name type="scientific">Agromyces archimandritae</name>
    <dbReference type="NCBI Taxonomy" id="2781962"/>
    <lineage>
        <taxon>Bacteria</taxon>
        <taxon>Bacillati</taxon>
        <taxon>Actinomycetota</taxon>
        <taxon>Actinomycetes</taxon>
        <taxon>Micrococcales</taxon>
        <taxon>Microbacteriaceae</taxon>
        <taxon>Agromyces</taxon>
    </lineage>
</organism>
<feature type="transmembrane region" description="Helical" evidence="2">
    <location>
        <begin position="48"/>
        <end position="65"/>
    </location>
</feature>
<proteinExistence type="predicted"/>
<dbReference type="EMBL" id="CP071696">
    <property type="protein sequence ID" value="QTX04785.1"/>
    <property type="molecule type" value="Genomic_DNA"/>
</dbReference>
<accession>A0A975FLQ1</accession>
<evidence type="ECO:0000313" key="4">
    <source>
        <dbReference type="Proteomes" id="UP000671914"/>
    </source>
</evidence>
<feature type="region of interest" description="Disordered" evidence="1">
    <location>
        <begin position="1"/>
        <end position="32"/>
    </location>
</feature>
<dbReference type="AlphaFoldDB" id="A0A975FLQ1"/>
<sequence>MWNSGSPTSPGTPTGCLSTRPARARPSPTEAEAAVRINTDTRLGALKIWLLILAGVSAIAILPATRLPAYRPEEIPDPSPEDAA</sequence>
<keyword evidence="2" id="KW-0812">Transmembrane</keyword>
<name>A0A975FLQ1_9MICO</name>